<name>M1LTY9_9PROT</name>
<feature type="transmembrane region" description="Helical" evidence="6">
    <location>
        <begin position="136"/>
        <end position="156"/>
    </location>
</feature>
<keyword evidence="2" id="KW-1003">Cell membrane</keyword>
<dbReference type="GO" id="GO:0006457">
    <property type="term" value="P:protein folding"/>
    <property type="evidence" value="ECO:0007669"/>
    <property type="project" value="InterPro"/>
</dbReference>
<sequence length="160" mass="17938">MQTTYRNRLFILVSILCFTSISAALISQHVFDMKPCSWCIVQRLIFFIIGIVSFVGYYIRSDILSRIIAIVISILSIFGIFAAYMQKVSYSESLSCMTTPADTIISSTGFDSSIPWLFNVYSSCADDPVFLFGVEYFVWSLSLFIILAVIAISAAIRNTN</sequence>
<evidence type="ECO:0000313" key="7">
    <source>
        <dbReference type="EMBL" id="AGF49022.1"/>
    </source>
</evidence>
<keyword evidence="3 6" id="KW-0812">Transmembrane</keyword>
<organism evidence="7 8">
    <name type="scientific">Candidatus Kinetoplastidibacterium galati TCC219</name>
    <dbReference type="NCBI Taxonomy" id="1208921"/>
    <lineage>
        <taxon>Bacteria</taxon>
        <taxon>Pseudomonadati</taxon>
        <taxon>Pseudomonadota</taxon>
        <taxon>Betaproteobacteria</taxon>
        <taxon>Candidatus Kinetoplastidibacterium</taxon>
    </lineage>
</organism>
<keyword evidence="5 6" id="KW-0472">Membrane</keyword>
<evidence type="ECO:0000256" key="2">
    <source>
        <dbReference type="ARBA" id="ARBA00022475"/>
    </source>
</evidence>
<feature type="transmembrane region" description="Helical" evidence="6">
    <location>
        <begin position="40"/>
        <end position="59"/>
    </location>
</feature>
<accession>M1LTY9</accession>
<evidence type="ECO:0000256" key="3">
    <source>
        <dbReference type="ARBA" id="ARBA00022692"/>
    </source>
</evidence>
<dbReference type="InterPro" id="IPR050183">
    <property type="entry name" value="DsbB"/>
</dbReference>
<dbReference type="STRING" id="1208921.ST1E_0624"/>
<dbReference type="Gene3D" id="1.20.1550.10">
    <property type="entry name" value="DsbB-like"/>
    <property type="match status" value="1"/>
</dbReference>
<dbReference type="Proteomes" id="UP000011658">
    <property type="component" value="Chromosome"/>
</dbReference>
<reference evidence="7 8" key="1">
    <citation type="journal article" date="2013" name="Genome Biol. Evol.">
        <title>Genome evolution and phylogenomic analysis of candidatus kinetoplastibacterium, the betaproteobacterial endosymbionts of strigomonas and angomonas.</title>
        <authorList>
            <person name="Alves J.M."/>
            <person name="Serrano M.G."/>
            <person name="Maia da Silva F."/>
            <person name="Voegtly L.J."/>
            <person name="Matveyev A.V."/>
            <person name="Teixeira M.M."/>
            <person name="Camargo E.P."/>
            <person name="Buck G.A."/>
        </authorList>
    </citation>
    <scope>NUCLEOTIDE SEQUENCE [LARGE SCALE GENOMIC DNA]</scope>
    <source>
        <strain evidence="7 8">TCC219</strain>
    </source>
</reference>
<gene>
    <name evidence="7" type="ORF">ST1E_0624</name>
</gene>
<dbReference type="PANTHER" id="PTHR36570">
    <property type="entry name" value="DISULFIDE BOND FORMATION PROTEIN B"/>
    <property type="match status" value="1"/>
</dbReference>
<dbReference type="AlphaFoldDB" id="M1LTY9"/>
<dbReference type="PATRIC" id="fig|1208921.3.peg.301"/>
<dbReference type="KEGG" id="kga:ST1E_0624"/>
<evidence type="ECO:0000256" key="5">
    <source>
        <dbReference type="ARBA" id="ARBA00023136"/>
    </source>
</evidence>
<dbReference type="OrthoDB" id="3711263at2"/>
<keyword evidence="4 6" id="KW-1133">Transmembrane helix</keyword>
<evidence type="ECO:0000256" key="4">
    <source>
        <dbReference type="ARBA" id="ARBA00022989"/>
    </source>
</evidence>
<dbReference type="InterPro" id="IPR003752">
    <property type="entry name" value="DiS_bond_form_DsbB/BdbC"/>
</dbReference>
<dbReference type="SUPFAM" id="SSF158442">
    <property type="entry name" value="DsbB-like"/>
    <property type="match status" value="1"/>
</dbReference>
<dbReference type="HOGENOM" id="CLU_098660_3_0_4"/>
<proteinExistence type="predicted"/>
<comment type="subcellular location">
    <subcellularLocation>
        <location evidence="1">Cell membrane</location>
        <topology evidence="1">Multi-pass membrane protein</topology>
    </subcellularLocation>
</comment>
<dbReference type="Pfam" id="PF02600">
    <property type="entry name" value="DsbB"/>
    <property type="match status" value="1"/>
</dbReference>
<evidence type="ECO:0000256" key="1">
    <source>
        <dbReference type="ARBA" id="ARBA00004651"/>
    </source>
</evidence>
<dbReference type="GO" id="GO:0005886">
    <property type="term" value="C:plasma membrane"/>
    <property type="evidence" value="ECO:0007669"/>
    <property type="project" value="UniProtKB-SubCell"/>
</dbReference>
<keyword evidence="8" id="KW-1185">Reference proteome</keyword>
<feature type="transmembrane region" description="Helical" evidence="6">
    <location>
        <begin position="66"/>
        <end position="85"/>
    </location>
</feature>
<evidence type="ECO:0000313" key="8">
    <source>
        <dbReference type="Proteomes" id="UP000011658"/>
    </source>
</evidence>
<dbReference type="InterPro" id="IPR023380">
    <property type="entry name" value="DsbB-like_sf"/>
</dbReference>
<evidence type="ECO:0000256" key="6">
    <source>
        <dbReference type="SAM" id="Phobius"/>
    </source>
</evidence>
<dbReference type="PANTHER" id="PTHR36570:SF3">
    <property type="entry name" value="DISULFIDE BOND FORMATION PROTEIN B"/>
    <property type="match status" value="1"/>
</dbReference>
<dbReference type="eggNOG" id="COG1495">
    <property type="taxonomic scope" value="Bacteria"/>
</dbReference>
<dbReference type="EMBL" id="CP003806">
    <property type="protein sequence ID" value="AGF49022.1"/>
    <property type="molecule type" value="Genomic_DNA"/>
</dbReference>
<dbReference type="RefSeq" id="WP_015389507.1">
    <property type="nucleotide sequence ID" value="NC_020284.1"/>
</dbReference>
<dbReference type="GO" id="GO:0015035">
    <property type="term" value="F:protein-disulfide reductase activity"/>
    <property type="evidence" value="ECO:0007669"/>
    <property type="project" value="InterPro"/>
</dbReference>
<protein>
    <submittedName>
        <fullName evidence="7">Disulfide bond formation protein DsbB</fullName>
    </submittedName>
</protein>